<evidence type="ECO:0000256" key="5">
    <source>
        <dbReference type="ARBA" id="ARBA00022764"/>
    </source>
</evidence>
<evidence type="ECO:0000256" key="6">
    <source>
        <dbReference type="ARBA" id="ARBA00022841"/>
    </source>
</evidence>
<organism evidence="9 10">
    <name type="scientific">Tropicibacter oceani</name>
    <dbReference type="NCBI Taxonomy" id="3058420"/>
    <lineage>
        <taxon>Bacteria</taxon>
        <taxon>Pseudomonadati</taxon>
        <taxon>Pseudomonadota</taxon>
        <taxon>Alphaproteobacteria</taxon>
        <taxon>Rhodobacterales</taxon>
        <taxon>Roseobacteraceae</taxon>
        <taxon>Tropicibacter</taxon>
    </lineage>
</organism>
<evidence type="ECO:0000256" key="4">
    <source>
        <dbReference type="ARBA" id="ARBA00022729"/>
    </source>
</evidence>
<evidence type="ECO:0000256" key="3">
    <source>
        <dbReference type="ARBA" id="ARBA00022679"/>
    </source>
</evidence>
<evidence type="ECO:0000313" key="10">
    <source>
        <dbReference type="Proteomes" id="UP001241605"/>
    </source>
</evidence>
<dbReference type="InterPro" id="IPR031811">
    <property type="entry name" value="ALGX/ALGJ_SGNH-like"/>
</dbReference>
<dbReference type="PROSITE" id="PS51257">
    <property type="entry name" value="PROKAR_LIPOPROTEIN"/>
    <property type="match status" value="1"/>
</dbReference>
<dbReference type="RefSeq" id="WP_282300916.1">
    <property type="nucleotide sequence ID" value="NZ_CP124616.1"/>
</dbReference>
<keyword evidence="10" id="KW-1185">Reference proteome</keyword>
<keyword evidence="4 7" id="KW-0732">Signal</keyword>
<comment type="pathway">
    <text evidence="2">Glycan biosynthesis; alginate biosynthesis.</text>
</comment>
<keyword evidence="5" id="KW-0574">Periplasm</keyword>
<sequence length="438" mass="46305">MTGRNTRTGRGWAAALAAVLCLGAPAQAQSSAYGCSGLETSDALPSVEGEAGMFYRIDPDLMMAHGLSDENIAHLADLSSALKAQGTTLIYLPMPTKALGQPWDLPRTARDLGYDPDVAATVYDQGLGHLAAAGVRAVDARAALASASRQQPAYFGVDSRLTTDGTRALARAVAAVITGAPSQPESAYRTGDGSLVTLPSAMRFDLQEHCHSPLPRPETRQSVMTRGTAPGQAFDAENAPAQIVLVGTKLTGEPSTNFAGHLQEHSGLSVAQYGVPDGGAFAAISSYLTSQAFRRARPDFLVWEHPVWFNLGANGDQPMRELIAAAGPDCAIALPMAFDRNAGVLRADLSRLDPQQAHTLFLDTDGAEAATARFSFYEATGLHRTRAVFRRGDQLLTGRFYMPMSGLWPEGAVSVEISLDAPSGPAPRLFACQHEGGQ</sequence>
<evidence type="ECO:0000256" key="2">
    <source>
        <dbReference type="ARBA" id="ARBA00005182"/>
    </source>
</evidence>
<name>A0ABY8QI07_9RHOB</name>
<evidence type="ECO:0000259" key="8">
    <source>
        <dbReference type="Pfam" id="PF16822"/>
    </source>
</evidence>
<protein>
    <recommendedName>
        <fullName evidence="8">AlgX/AlgJ SGNH hydrolase-like domain-containing protein</fullName>
    </recommendedName>
</protein>
<evidence type="ECO:0000256" key="1">
    <source>
        <dbReference type="ARBA" id="ARBA00004418"/>
    </source>
</evidence>
<keyword evidence="6" id="KW-0016">Alginate biosynthesis</keyword>
<dbReference type="EMBL" id="CP124616">
    <property type="protein sequence ID" value="WGW04286.1"/>
    <property type="molecule type" value="Genomic_DNA"/>
</dbReference>
<evidence type="ECO:0000256" key="7">
    <source>
        <dbReference type="SAM" id="SignalP"/>
    </source>
</evidence>
<comment type="subcellular location">
    <subcellularLocation>
        <location evidence="1">Periplasm</location>
    </subcellularLocation>
</comment>
<feature type="chain" id="PRO_5045662498" description="AlgX/AlgJ SGNH hydrolase-like domain-containing protein" evidence="7">
    <location>
        <begin position="29"/>
        <end position="438"/>
    </location>
</feature>
<feature type="domain" description="AlgX/AlgJ SGNH hydrolase-like" evidence="8">
    <location>
        <begin position="56"/>
        <end position="306"/>
    </location>
</feature>
<evidence type="ECO:0000313" key="9">
    <source>
        <dbReference type="EMBL" id="WGW04286.1"/>
    </source>
</evidence>
<proteinExistence type="predicted"/>
<dbReference type="Pfam" id="PF16822">
    <property type="entry name" value="ALGX"/>
    <property type="match status" value="1"/>
</dbReference>
<reference evidence="9 10" key="1">
    <citation type="submission" date="2023-05" db="EMBL/GenBank/DDBJ databases">
        <title>YMD87, complete Genome.</title>
        <authorList>
            <person name="Zhang J."/>
            <person name="Xu X."/>
        </authorList>
    </citation>
    <scope>NUCLEOTIDE SEQUENCE [LARGE SCALE GENOMIC DNA]</scope>
    <source>
        <strain evidence="9 10">YMD87</strain>
    </source>
</reference>
<dbReference type="Proteomes" id="UP001241605">
    <property type="component" value="Chromosome"/>
</dbReference>
<accession>A0ABY8QI07</accession>
<feature type="signal peptide" evidence="7">
    <location>
        <begin position="1"/>
        <end position="28"/>
    </location>
</feature>
<keyword evidence="3" id="KW-0808">Transferase</keyword>
<gene>
    <name evidence="9" type="ORF">QF118_01735</name>
</gene>